<dbReference type="GO" id="GO:0070403">
    <property type="term" value="F:NAD+ binding"/>
    <property type="evidence" value="ECO:0007669"/>
    <property type="project" value="InterPro"/>
</dbReference>
<dbReference type="Pfam" id="PF00725">
    <property type="entry name" value="3HCDH"/>
    <property type="match status" value="1"/>
</dbReference>
<dbReference type="Pfam" id="PF02737">
    <property type="entry name" value="3HCDH_N"/>
    <property type="match status" value="1"/>
</dbReference>
<accession>A0A4V2NVD7</accession>
<dbReference type="EMBL" id="SJZI01000047">
    <property type="protein sequence ID" value="TCJ13116.1"/>
    <property type="molecule type" value="Genomic_DNA"/>
</dbReference>
<dbReference type="SUPFAM" id="SSF51735">
    <property type="entry name" value="NAD(P)-binding Rossmann-fold domains"/>
    <property type="match status" value="1"/>
</dbReference>
<evidence type="ECO:0000259" key="5">
    <source>
        <dbReference type="Pfam" id="PF02737"/>
    </source>
</evidence>
<feature type="region of interest" description="Disordered" evidence="3">
    <location>
        <begin position="256"/>
        <end position="282"/>
    </location>
</feature>
<name>A0A4V2NVD7_9BACT</name>
<dbReference type="FunFam" id="3.40.50.720:FF:000009">
    <property type="entry name" value="Fatty oxidation complex, alpha subunit"/>
    <property type="match status" value="1"/>
</dbReference>
<dbReference type="Gene3D" id="1.10.1040.50">
    <property type="match status" value="1"/>
</dbReference>
<evidence type="ECO:0000256" key="1">
    <source>
        <dbReference type="ARBA" id="ARBA00023002"/>
    </source>
</evidence>
<protein>
    <submittedName>
        <fullName evidence="6">3-hydroxybutyryl-CoA dehydrogenase</fullName>
    </submittedName>
</protein>
<dbReference type="Gene3D" id="3.40.50.720">
    <property type="entry name" value="NAD(P)-binding Rossmann-like Domain"/>
    <property type="match status" value="1"/>
</dbReference>
<dbReference type="GO" id="GO:0008691">
    <property type="term" value="F:3-hydroxybutyryl-CoA dehydrogenase activity"/>
    <property type="evidence" value="ECO:0007669"/>
    <property type="project" value="TreeGrafter"/>
</dbReference>
<dbReference type="GO" id="GO:0006635">
    <property type="term" value="P:fatty acid beta-oxidation"/>
    <property type="evidence" value="ECO:0007669"/>
    <property type="project" value="TreeGrafter"/>
</dbReference>
<evidence type="ECO:0000313" key="6">
    <source>
        <dbReference type="EMBL" id="TCJ13116.1"/>
    </source>
</evidence>
<sequence length="282" mass="29954">MEINTVCVCGAGTMGSGIAQVAAAAGKSVVLYELNGAVLEKARAGIAKNLQTLVEKGKLEAPAADHIIGRIRFTSSVDDCVADLVVEAIIEKMEAKTALFARLAGLNGPQTIFASNTSSLSISALASTLPAPGRVAGLHFFNPAPLMKLVEVVKGKDTDPAVTEALVAFTKAVGKVPVVCADAPGFIVNRVARPYYIESLRLAEEGVPFETIDRLLEAQGFKMGPFKLMDLIGNDVNYAVSCSVYEQMGNPERLKPSNIQKERVESGNLGRKTGKGYYDYSK</sequence>
<evidence type="ECO:0000259" key="4">
    <source>
        <dbReference type="Pfam" id="PF00725"/>
    </source>
</evidence>
<dbReference type="InterPro" id="IPR006108">
    <property type="entry name" value="3HC_DH_C"/>
</dbReference>
<evidence type="ECO:0000256" key="2">
    <source>
        <dbReference type="PIRSR" id="PIRSR000105-1"/>
    </source>
</evidence>
<dbReference type="PANTHER" id="PTHR48075">
    <property type="entry name" value="3-HYDROXYACYL-COA DEHYDROGENASE FAMILY PROTEIN"/>
    <property type="match status" value="1"/>
</dbReference>
<evidence type="ECO:0000256" key="3">
    <source>
        <dbReference type="SAM" id="MobiDB-lite"/>
    </source>
</evidence>
<dbReference type="PANTHER" id="PTHR48075:SF5">
    <property type="entry name" value="3-HYDROXYBUTYRYL-COA DEHYDROGENASE"/>
    <property type="match status" value="1"/>
</dbReference>
<dbReference type="InterPro" id="IPR022694">
    <property type="entry name" value="3-OHacyl-CoA_DH"/>
</dbReference>
<dbReference type="SUPFAM" id="SSF48179">
    <property type="entry name" value="6-phosphogluconate dehydrogenase C-terminal domain-like"/>
    <property type="match status" value="1"/>
</dbReference>
<proteinExistence type="predicted"/>
<keyword evidence="1" id="KW-0560">Oxidoreductase</keyword>
<dbReference type="InterPro" id="IPR006176">
    <property type="entry name" value="3-OHacyl-CoA_DH_NAD-bd"/>
</dbReference>
<feature type="domain" description="3-hydroxyacyl-CoA dehydrogenase NAD binding" evidence="5">
    <location>
        <begin position="5"/>
        <end position="182"/>
    </location>
</feature>
<dbReference type="RefSeq" id="WP_131450089.1">
    <property type="nucleotide sequence ID" value="NZ_SJZI01000047.1"/>
</dbReference>
<organism evidence="6 7">
    <name type="scientific">Flaviaesturariibacter flavus</name>
    <dbReference type="NCBI Taxonomy" id="2502780"/>
    <lineage>
        <taxon>Bacteria</taxon>
        <taxon>Pseudomonadati</taxon>
        <taxon>Bacteroidota</taxon>
        <taxon>Chitinophagia</taxon>
        <taxon>Chitinophagales</taxon>
        <taxon>Chitinophagaceae</taxon>
        <taxon>Flaviaestuariibacter</taxon>
    </lineage>
</organism>
<dbReference type="InterPro" id="IPR036291">
    <property type="entry name" value="NAD(P)-bd_dom_sf"/>
</dbReference>
<dbReference type="InterPro" id="IPR008927">
    <property type="entry name" value="6-PGluconate_DH-like_C_sf"/>
</dbReference>
<feature type="site" description="Important for catalytic activity" evidence="2">
    <location>
        <position position="139"/>
    </location>
</feature>
<dbReference type="PIRSF" id="PIRSF000105">
    <property type="entry name" value="HCDH"/>
    <property type="match status" value="1"/>
</dbReference>
<feature type="compositionally biased region" description="Basic and acidic residues" evidence="3">
    <location>
        <begin position="256"/>
        <end position="265"/>
    </location>
</feature>
<dbReference type="OrthoDB" id="9771883at2"/>
<comment type="caution">
    <text evidence="6">The sequence shown here is derived from an EMBL/GenBank/DDBJ whole genome shotgun (WGS) entry which is preliminary data.</text>
</comment>
<dbReference type="InterPro" id="IPR006180">
    <property type="entry name" value="3-OHacyl-CoA_DH_CS"/>
</dbReference>
<feature type="domain" description="3-hydroxyacyl-CoA dehydrogenase C-terminal" evidence="4">
    <location>
        <begin position="185"/>
        <end position="280"/>
    </location>
</feature>
<gene>
    <name evidence="6" type="ORF">EPD60_13685</name>
</gene>
<reference evidence="6 7" key="1">
    <citation type="submission" date="2019-03" db="EMBL/GenBank/DDBJ databases">
        <authorList>
            <person name="Kim M.K.M."/>
        </authorList>
    </citation>
    <scope>NUCLEOTIDE SEQUENCE [LARGE SCALE GENOMIC DNA]</scope>
    <source>
        <strain evidence="6 7">17J68-12</strain>
    </source>
</reference>
<keyword evidence="7" id="KW-1185">Reference proteome</keyword>
<dbReference type="PROSITE" id="PS00067">
    <property type="entry name" value="3HCDH"/>
    <property type="match status" value="1"/>
</dbReference>
<evidence type="ECO:0000313" key="7">
    <source>
        <dbReference type="Proteomes" id="UP000295334"/>
    </source>
</evidence>
<dbReference type="Proteomes" id="UP000295334">
    <property type="component" value="Unassembled WGS sequence"/>
</dbReference>
<dbReference type="AlphaFoldDB" id="A0A4V2NVD7"/>